<gene>
    <name evidence="7" type="ORF">H9847_08690</name>
</gene>
<keyword evidence="7" id="KW-0969">Cilium</keyword>
<comment type="subcellular location">
    <subcellularLocation>
        <location evidence="4">Secreted</location>
    </subcellularLocation>
    <subcellularLocation>
        <location evidence="4">Bacterial flagellum</location>
    </subcellularLocation>
</comment>
<dbReference type="GO" id="GO:0005198">
    <property type="term" value="F:structural molecule activity"/>
    <property type="evidence" value="ECO:0007669"/>
    <property type="project" value="UniProtKB-UniRule"/>
</dbReference>
<dbReference type="Proteomes" id="UP000733611">
    <property type="component" value="Unassembled WGS sequence"/>
</dbReference>
<dbReference type="AlphaFoldDB" id="A0A948TH39"/>
<evidence type="ECO:0000313" key="7">
    <source>
        <dbReference type="EMBL" id="MBU3844920.1"/>
    </source>
</evidence>
<evidence type="ECO:0000256" key="2">
    <source>
        <dbReference type="ARBA" id="ARBA00022525"/>
    </source>
</evidence>
<dbReference type="InterPro" id="IPR001029">
    <property type="entry name" value="Flagellin_N"/>
</dbReference>
<dbReference type="InterPro" id="IPR001492">
    <property type="entry name" value="Flagellin"/>
</dbReference>
<evidence type="ECO:0000256" key="4">
    <source>
        <dbReference type="RuleBase" id="RU362073"/>
    </source>
</evidence>
<dbReference type="SUPFAM" id="SSF64518">
    <property type="entry name" value="Phase 1 flagellin"/>
    <property type="match status" value="1"/>
</dbReference>
<feature type="domain" description="Flagellin C-terminal" evidence="6">
    <location>
        <begin position="224"/>
        <end position="308"/>
    </location>
</feature>
<protein>
    <recommendedName>
        <fullName evidence="4">Flagellin</fullName>
    </recommendedName>
</protein>
<dbReference type="Gene3D" id="6.10.10.10">
    <property type="entry name" value="Flagellar export chaperone, C-terminal domain"/>
    <property type="match status" value="1"/>
</dbReference>
<sequence length="311" mass="32687">MAIQVNTNVSSLMTQRVAVNQTNQLTNIYNRLASGNRINSAKDDAAGLQISDRLLSQIAGLFQGNRGSNDGLAFAQTAEGAMDEMSGMLQQARSLAVQAANGTNTAQDRQALQTQANQLFSEIDRIAQDTTYGGKQLLAGATADSIYGNAGAPQNADGTTPAGDMTLQVGANAGDTIDFSVDSFQIADLVQNADAESAGVVLDQATNTVSVDFSSSGNAQAAIGSIDAMIAQVDSQRSELGAIQNRLDSTINNQSNVAINEADARSRIYDTDYASETSNMAQRNILEQAAIAMMIHARNRPQSTLQLLGAM</sequence>
<evidence type="ECO:0000256" key="3">
    <source>
        <dbReference type="ARBA" id="ARBA00023143"/>
    </source>
</evidence>
<reference evidence="7" key="1">
    <citation type="journal article" date="2021" name="PeerJ">
        <title>Extensive microbial diversity within the chicken gut microbiome revealed by metagenomics and culture.</title>
        <authorList>
            <person name="Gilroy R."/>
            <person name="Ravi A."/>
            <person name="Getino M."/>
            <person name="Pursley I."/>
            <person name="Horton D.L."/>
            <person name="Alikhan N.F."/>
            <person name="Baker D."/>
            <person name="Gharbi K."/>
            <person name="Hall N."/>
            <person name="Watson M."/>
            <person name="Adriaenssens E.M."/>
            <person name="Foster-Nyarko E."/>
            <person name="Jarju S."/>
            <person name="Secka A."/>
            <person name="Antonio M."/>
            <person name="Oren A."/>
            <person name="Chaudhuri R.R."/>
            <person name="La Ragione R."/>
            <person name="Hildebrand F."/>
            <person name="Pallen M.J."/>
        </authorList>
    </citation>
    <scope>NUCLEOTIDE SEQUENCE</scope>
    <source>
        <strain evidence="7">378</strain>
    </source>
</reference>
<dbReference type="GO" id="GO:0005576">
    <property type="term" value="C:extracellular region"/>
    <property type="evidence" value="ECO:0007669"/>
    <property type="project" value="UniProtKB-SubCell"/>
</dbReference>
<reference evidence="7" key="2">
    <citation type="submission" date="2021-04" db="EMBL/GenBank/DDBJ databases">
        <authorList>
            <person name="Gilroy R."/>
        </authorList>
    </citation>
    <scope>NUCLEOTIDE SEQUENCE</scope>
    <source>
        <strain evidence="7">378</strain>
    </source>
</reference>
<dbReference type="PANTHER" id="PTHR42792">
    <property type="entry name" value="FLAGELLIN"/>
    <property type="match status" value="1"/>
</dbReference>
<dbReference type="InterPro" id="IPR042187">
    <property type="entry name" value="Flagellin_C_sub2"/>
</dbReference>
<evidence type="ECO:0000256" key="1">
    <source>
        <dbReference type="ARBA" id="ARBA00005709"/>
    </source>
</evidence>
<dbReference type="Gene3D" id="1.20.1330.10">
    <property type="entry name" value="f41 fragment of flagellin, N-terminal domain"/>
    <property type="match status" value="1"/>
</dbReference>
<evidence type="ECO:0000259" key="6">
    <source>
        <dbReference type="Pfam" id="PF00700"/>
    </source>
</evidence>
<comment type="similarity">
    <text evidence="1 4">Belongs to the bacterial flagellin family.</text>
</comment>
<organism evidence="7 8">
    <name type="scientific">Candidatus Anaerobiospirillum pullicola</name>
    <dbReference type="NCBI Taxonomy" id="2838451"/>
    <lineage>
        <taxon>Bacteria</taxon>
        <taxon>Pseudomonadati</taxon>
        <taxon>Pseudomonadota</taxon>
        <taxon>Gammaproteobacteria</taxon>
        <taxon>Aeromonadales</taxon>
        <taxon>Succinivibrionaceae</taxon>
        <taxon>Anaerobiospirillum</taxon>
    </lineage>
</organism>
<comment type="function">
    <text evidence="4">Flagellin is the subunit protein which polymerizes to form the filaments of bacterial flagella.</text>
</comment>
<dbReference type="InterPro" id="IPR046358">
    <property type="entry name" value="Flagellin_C"/>
</dbReference>
<keyword evidence="2 4" id="KW-0964">Secreted</keyword>
<dbReference type="PRINTS" id="PR00207">
    <property type="entry name" value="FLAGELLIN"/>
</dbReference>
<name>A0A948TH39_9GAMM</name>
<keyword evidence="3 4" id="KW-0975">Bacterial flagellum</keyword>
<proteinExistence type="inferred from homology"/>
<comment type="caution">
    <text evidence="7">The sequence shown here is derived from an EMBL/GenBank/DDBJ whole genome shotgun (WGS) entry which is preliminary data.</text>
</comment>
<dbReference type="Pfam" id="PF00700">
    <property type="entry name" value="Flagellin_C"/>
    <property type="match status" value="1"/>
</dbReference>
<feature type="domain" description="Flagellin N-terminal" evidence="5">
    <location>
        <begin position="5"/>
        <end position="141"/>
    </location>
</feature>
<accession>A0A948TH39</accession>
<evidence type="ECO:0000259" key="5">
    <source>
        <dbReference type="Pfam" id="PF00669"/>
    </source>
</evidence>
<dbReference type="PANTHER" id="PTHR42792:SF2">
    <property type="entry name" value="FLAGELLIN"/>
    <property type="match status" value="1"/>
</dbReference>
<dbReference type="Pfam" id="PF00669">
    <property type="entry name" value="Flagellin_N"/>
    <property type="match status" value="1"/>
</dbReference>
<dbReference type="GO" id="GO:0009288">
    <property type="term" value="C:bacterial-type flagellum"/>
    <property type="evidence" value="ECO:0007669"/>
    <property type="project" value="UniProtKB-SubCell"/>
</dbReference>
<keyword evidence="7" id="KW-0282">Flagellum</keyword>
<keyword evidence="7" id="KW-0966">Cell projection</keyword>
<evidence type="ECO:0000313" key="8">
    <source>
        <dbReference type="Proteomes" id="UP000733611"/>
    </source>
</evidence>
<dbReference type="EMBL" id="JAHLFE010000180">
    <property type="protein sequence ID" value="MBU3844920.1"/>
    <property type="molecule type" value="Genomic_DNA"/>
</dbReference>